<protein>
    <recommendedName>
        <fullName evidence="4">Lipoprotein</fullName>
    </recommendedName>
</protein>
<dbReference type="PROSITE" id="PS51257">
    <property type="entry name" value="PROKAR_LIPOPROTEIN"/>
    <property type="match status" value="1"/>
</dbReference>
<evidence type="ECO:0000256" key="1">
    <source>
        <dbReference type="SAM" id="SignalP"/>
    </source>
</evidence>
<evidence type="ECO:0000313" key="2">
    <source>
        <dbReference type="EMBL" id="VEJ45352.1"/>
    </source>
</evidence>
<dbReference type="OrthoDB" id="6197128at2"/>
<accession>A0A448V6E9</accession>
<reference evidence="2 3" key="1">
    <citation type="submission" date="2018-12" db="EMBL/GenBank/DDBJ databases">
        <authorList>
            <consortium name="Pathogen Informatics"/>
        </authorList>
    </citation>
    <scope>NUCLEOTIDE SEQUENCE [LARGE SCALE GENOMIC DNA]</scope>
    <source>
        <strain evidence="2 3">NCTC12905</strain>
    </source>
</reference>
<evidence type="ECO:0000313" key="3">
    <source>
        <dbReference type="Proteomes" id="UP000274201"/>
    </source>
</evidence>
<feature type="chain" id="PRO_5019340893" description="Lipoprotein" evidence="1">
    <location>
        <begin position="23"/>
        <end position="120"/>
    </location>
</feature>
<sequence length="120" mass="13416">MYRYFKRVTCTMILAISLSACGGRVEKNISVTTLHDGAMSCADIQREFFANKRQINDTLVERSKARNKNVALTAASVVFVPALFFLDVKSSESNEISALNNRNAVLSDLAHMKRCKLLQQ</sequence>
<dbReference type="AlphaFoldDB" id="A0A448V6E9"/>
<name>A0A448V6E9_BARVI</name>
<evidence type="ECO:0008006" key="4">
    <source>
        <dbReference type="Google" id="ProtNLM"/>
    </source>
</evidence>
<organism evidence="2 3">
    <name type="scientific">Bartonella vinsonii</name>
    <name type="common">Rochalimaea vinsonii</name>
    <dbReference type="NCBI Taxonomy" id="33047"/>
    <lineage>
        <taxon>Bacteria</taxon>
        <taxon>Pseudomonadati</taxon>
        <taxon>Pseudomonadota</taxon>
        <taxon>Alphaproteobacteria</taxon>
        <taxon>Hyphomicrobiales</taxon>
        <taxon>Bartonellaceae</taxon>
        <taxon>Bartonella</taxon>
    </lineage>
</organism>
<proteinExistence type="predicted"/>
<keyword evidence="1" id="KW-0732">Signal</keyword>
<dbReference type="Proteomes" id="UP000274201">
    <property type="component" value="Chromosome"/>
</dbReference>
<feature type="signal peptide" evidence="1">
    <location>
        <begin position="1"/>
        <end position="22"/>
    </location>
</feature>
<dbReference type="RefSeq" id="WP_126603345.1">
    <property type="nucleotide sequence ID" value="NZ_LR134529.1"/>
</dbReference>
<gene>
    <name evidence="2" type="ORF">NCTC12905_01002</name>
</gene>
<dbReference type="EMBL" id="LR134529">
    <property type="protein sequence ID" value="VEJ45352.1"/>
    <property type="molecule type" value="Genomic_DNA"/>
</dbReference>